<comment type="subcellular location">
    <subcellularLocation>
        <location evidence="1">Cell membrane</location>
        <topology evidence="1">Multi-pass membrane protein</topology>
    </subcellularLocation>
</comment>
<feature type="transmembrane region" description="Helical" evidence="8">
    <location>
        <begin position="309"/>
        <end position="331"/>
    </location>
</feature>
<evidence type="ECO:0000256" key="7">
    <source>
        <dbReference type="ARBA" id="ARBA00023180"/>
    </source>
</evidence>
<evidence type="ECO:0000256" key="4">
    <source>
        <dbReference type="ARBA" id="ARBA00022989"/>
    </source>
</evidence>
<feature type="signal peptide" evidence="9">
    <location>
        <begin position="1"/>
        <end position="19"/>
    </location>
</feature>
<keyword evidence="11" id="KW-1185">Reference proteome</keyword>
<gene>
    <name evidence="10" type="ORF">M5D96_007218</name>
</gene>
<keyword evidence="5 8" id="KW-0472">Membrane</keyword>
<dbReference type="EMBL" id="JAMKOV010000005">
    <property type="protein sequence ID" value="KAI8039794.1"/>
    <property type="molecule type" value="Genomic_DNA"/>
</dbReference>
<evidence type="ECO:0000256" key="3">
    <source>
        <dbReference type="ARBA" id="ARBA00022692"/>
    </source>
</evidence>
<proteinExistence type="predicted"/>
<evidence type="ECO:0000256" key="5">
    <source>
        <dbReference type="ARBA" id="ARBA00023136"/>
    </source>
</evidence>
<name>A0A9P9YNN3_9MUSC</name>
<feature type="transmembrane region" description="Helical" evidence="8">
    <location>
        <begin position="561"/>
        <end position="583"/>
    </location>
</feature>
<dbReference type="PANTHER" id="PTHR42643:SF41">
    <property type="entry name" value="IONOTROPIC RECEPTOR 20A-RELATED"/>
    <property type="match status" value="1"/>
</dbReference>
<accession>A0A9P9YNN3</accession>
<evidence type="ECO:0000256" key="2">
    <source>
        <dbReference type="ARBA" id="ARBA00022475"/>
    </source>
</evidence>
<keyword evidence="2" id="KW-1003">Cell membrane</keyword>
<sequence>MCKVPTILFLISIADVTSGGYNVTMLKSVLAREQWTNTAIFVGHNTKNEDLSGLIIWLQQTMRVTSLVTDSTIQSEKLRPLGHFNFTEKNAISLLFCHGKQDVVWLTLDSSLRKLRRSRLIILLGSQRSGSHKAIYSVFKTLFHYQFLKVVVLHRDQMYSYTPYPSVRFFNQNINSSTLFPPATTNFRGYVVSTTAENDIPRVFHVQDPVTKRRKMRGYAYRAFVEYLHHHNASLHLTYPDEDLGPATSVNMSRIMQLIIDGKLEISLHPYDSTLVNTVKSHPLLIYENCLNVPVRNEISRHMYLLRPFHLHSCCILFFAVIYISGILYWLSPNGSTWAQRLGQNFLDAFSKVIFISSPITTTNYRPSWRHCIVFLKLTILGFITTSWYNIQLGGFFTTLVVGEQVNNIDQLVQQQQKVLVKEYEIKTFLRHVEPRLVDKVMPLLVGVNDSEQVSALLGFNRSYSYRFTEERWHFFAMQHAFKPIFRFSTACLGSPHIGYPMRIDSHFEATLNMFIMKIQDAGLLHHWLISDFNDALVAGYVRFLDNVLGFQAIDLNTLRLGWCVLVFGWILSALVFTCEHLANK</sequence>
<evidence type="ECO:0000256" key="6">
    <source>
        <dbReference type="ARBA" id="ARBA00023170"/>
    </source>
</evidence>
<reference evidence="10" key="1">
    <citation type="journal article" date="2023" name="Genome Biol. Evol.">
        <title>Long-read-based Genome Assembly of Drosophila gunungcola Reveals Fewer Chemosensory Genes in Flower-breeding Species.</title>
        <authorList>
            <person name="Negi A."/>
            <person name="Liao B.Y."/>
            <person name="Yeh S.D."/>
        </authorList>
    </citation>
    <scope>NUCLEOTIDE SEQUENCE</scope>
    <source>
        <strain evidence="10">Sukarami</strain>
    </source>
</reference>
<keyword evidence="7" id="KW-0325">Glycoprotein</keyword>
<evidence type="ECO:0000313" key="11">
    <source>
        <dbReference type="Proteomes" id="UP001059596"/>
    </source>
</evidence>
<dbReference type="AlphaFoldDB" id="A0A9P9YNN3"/>
<dbReference type="OrthoDB" id="8010639at2759"/>
<dbReference type="Proteomes" id="UP001059596">
    <property type="component" value="Unassembled WGS sequence"/>
</dbReference>
<keyword evidence="4 8" id="KW-1133">Transmembrane helix</keyword>
<evidence type="ECO:0000256" key="1">
    <source>
        <dbReference type="ARBA" id="ARBA00004651"/>
    </source>
</evidence>
<comment type="caution">
    <text evidence="10">The sequence shown here is derived from an EMBL/GenBank/DDBJ whole genome shotgun (WGS) entry which is preliminary data.</text>
</comment>
<keyword evidence="6" id="KW-0675">Receptor</keyword>
<organism evidence="10 11">
    <name type="scientific">Drosophila gunungcola</name>
    <name type="common">fruit fly</name>
    <dbReference type="NCBI Taxonomy" id="103775"/>
    <lineage>
        <taxon>Eukaryota</taxon>
        <taxon>Metazoa</taxon>
        <taxon>Ecdysozoa</taxon>
        <taxon>Arthropoda</taxon>
        <taxon>Hexapoda</taxon>
        <taxon>Insecta</taxon>
        <taxon>Pterygota</taxon>
        <taxon>Neoptera</taxon>
        <taxon>Endopterygota</taxon>
        <taxon>Diptera</taxon>
        <taxon>Brachycera</taxon>
        <taxon>Muscomorpha</taxon>
        <taxon>Ephydroidea</taxon>
        <taxon>Drosophilidae</taxon>
        <taxon>Drosophila</taxon>
        <taxon>Sophophora</taxon>
    </lineage>
</organism>
<protein>
    <submittedName>
        <fullName evidence="10">Uncharacterized protein</fullName>
    </submittedName>
</protein>
<evidence type="ECO:0000256" key="8">
    <source>
        <dbReference type="SAM" id="Phobius"/>
    </source>
</evidence>
<evidence type="ECO:0000313" key="10">
    <source>
        <dbReference type="EMBL" id="KAI8039794.1"/>
    </source>
</evidence>
<dbReference type="InterPro" id="IPR052192">
    <property type="entry name" value="Insect_Ionotropic_Sensory_Rcpt"/>
</dbReference>
<dbReference type="PANTHER" id="PTHR42643">
    <property type="entry name" value="IONOTROPIC RECEPTOR 20A-RELATED"/>
    <property type="match status" value="1"/>
</dbReference>
<evidence type="ECO:0000256" key="9">
    <source>
        <dbReference type="SAM" id="SignalP"/>
    </source>
</evidence>
<keyword evidence="9" id="KW-0732">Signal</keyword>
<feature type="chain" id="PRO_5040459231" evidence="9">
    <location>
        <begin position="20"/>
        <end position="585"/>
    </location>
</feature>
<dbReference type="GO" id="GO:0005886">
    <property type="term" value="C:plasma membrane"/>
    <property type="evidence" value="ECO:0007669"/>
    <property type="project" value="UniProtKB-SubCell"/>
</dbReference>
<keyword evidence="3 8" id="KW-0812">Transmembrane</keyword>